<dbReference type="InterPro" id="IPR035386">
    <property type="entry name" value="Arm-DNA-bind_5"/>
</dbReference>
<keyword evidence="3" id="KW-0233">DNA recombination</keyword>
<name>A0A015UYX3_BACFG</name>
<evidence type="ECO:0000313" key="7">
    <source>
        <dbReference type="EMBL" id="EXY93206.1"/>
    </source>
</evidence>
<comment type="caution">
    <text evidence="5">The sequence shown here is derived from an EMBL/GenBank/DDBJ whole genome shotgun (WGS) entry which is preliminary data.</text>
</comment>
<dbReference type="InterPro" id="IPR011010">
    <property type="entry name" value="DNA_brk_join_enz"/>
</dbReference>
<evidence type="ECO:0000313" key="8">
    <source>
        <dbReference type="Proteomes" id="UP000020773"/>
    </source>
</evidence>
<evidence type="ECO:0000313" key="5">
    <source>
        <dbReference type="EMBL" id="EXY88171.1"/>
    </source>
</evidence>
<dbReference type="Proteomes" id="UP000020773">
    <property type="component" value="Unassembled WGS sequence"/>
</dbReference>
<dbReference type="GO" id="GO:0006310">
    <property type="term" value="P:DNA recombination"/>
    <property type="evidence" value="ECO:0007669"/>
    <property type="project" value="UniProtKB-KW"/>
</dbReference>
<dbReference type="Gene3D" id="1.10.150.130">
    <property type="match status" value="1"/>
</dbReference>
<dbReference type="GO" id="GO:0015074">
    <property type="term" value="P:DNA integration"/>
    <property type="evidence" value="ECO:0007669"/>
    <property type="project" value="InterPro"/>
</dbReference>
<dbReference type="InterPro" id="IPR050090">
    <property type="entry name" value="Tyrosine_recombinase_XerCD"/>
</dbReference>
<dbReference type="Pfam" id="PF17293">
    <property type="entry name" value="Arm-DNA-bind_5"/>
    <property type="match status" value="1"/>
</dbReference>
<dbReference type="Gene3D" id="1.10.443.10">
    <property type="entry name" value="Intergrase catalytic core"/>
    <property type="match status" value="1"/>
</dbReference>
<dbReference type="EMBL" id="JGDB01000001">
    <property type="protein sequence ID" value="EXY93206.1"/>
    <property type="molecule type" value="Genomic_DNA"/>
</dbReference>
<dbReference type="InterPro" id="IPR025269">
    <property type="entry name" value="SAM-like_dom"/>
</dbReference>
<protein>
    <submittedName>
        <fullName evidence="5">Phage integrase family protein</fullName>
    </submittedName>
</protein>
<dbReference type="CDD" id="cd01185">
    <property type="entry name" value="INTN1_C_like"/>
    <property type="match status" value="1"/>
</dbReference>
<dbReference type="PANTHER" id="PTHR30349:SF41">
    <property type="entry name" value="INTEGRASE_RECOMBINASE PROTEIN MJ0367-RELATED"/>
    <property type="match status" value="1"/>
</dbReference>
<comment type="similarity">
    <text evidence="1">Belongs to the 'phage' integrase family.</text>
</comment>
<reference evidence="5 8" key="1">
    <citation type="submission" date="2014-02" db="EMBL/GenBank/DDBJ databases">
        <authorList>
            <person name="Sears C."/>
            <person name="Carroll K."/>
            <person name="Sack B.R."/>
            <person name="Qadri F."/>
            <person name="Myers L.L."/>
            <person name="Chung G.-T."/>
            <person name="Escheverria P."/>
            <person name="Fraser C.M."/>
            <person name="Sadzewicz L."/>
            <person name="Shefchek K.A."/>
            <person name="Tallon L."/>
            <person name="Das S.P."/>
            <person name="Daugherty S."/>
            <person name="Mongodin E.F."/>
        </authorList>
    </citation>
    <scope>NUCLEOTIDE SEQUENCE [LARGE SCALE GENOMIC DNA]</scope>
    <source>
        <strain evidence="5">3998T</strain>
        <strain evidence="8">3998T(B)3</strain>
    </source>
</reference>
<gene>
    <name evidence="7" type="ORF">M125_0031</name>
    <name evidence="6" type="ORF">M125_5112</name>
    <name evidence="5" type="ORF">M125_5179</name>
</gene>
<evidence type="ECO:0000259" key="4">
    <source>
        <dbReference type="PROSITE" id="PS51898"/>
    </source>
</evidence>
<dbReference type="RefSeq" id="WP_032597233.1">
    <property type="nucleotide sequence ID" value="NZ_JGDB01000001.1"/>
</dbReference>
<dbReference type="PROSITE" id="PS51898">
    <property type="entry name" value="TYR_RECOMBINASE"/>
    <property type="match status" value="1"/>
</dbReference>
<evidence type="ECO:0000313" key="6">
    <source>
        <dbReference type="EMBL" id="EXY88241.1"/>
    </source>
</evidence>
<dbReference type="EMBL" id="JGDB01000291">
    <property type="protein sequence ID" value="EXY88171.1"/>
    <property type="molecule type" value="Genomic_DNA"/>
</dbReference>
<feature type="domain" description="Tyr recombinase" evidence="4">
    <location>
        <begin position="204"/>
        <end position="374"/>
    </location>
</feature>
<accession>A0A015UYX3</accession>
<dbReference type="Pfam" id="PF00589">
    <property type="entry name" value="Phage_integrase"/>
    <property type="match status" value="1"/>
</dbReference>
<dbReference type="Pfam" id="PF13102">
    <property type="entry name" value="Phage_int_SAM_5"/>
    <property type="match status" value="1"/>
</dbReference>
<proteinExistence type="inferred from homology"/>
<sequence>MRIEIRTRELKNGNRTIYLDYYDKGKRWYEYPKLYLVPDSAPHAKDLNKNAMDKAIAIRARRLLGETPEEDGSPLKEADKILVSAWMDEYAKAMHANAGLSLTYLKHFDTLIRMVNDYLAHIKSPRLTMDCIGREFYRGFLHYMADVYKCRTSDGGTRRLAKSTMHLFQLKMNTMLNQAAREGVIKCNPYHLLSRDERIKKPTDQRDFLTREELHRLMEVETRSTTTKMAFLFSCFTGLRYSDLKQLKWGNIEKSQSGMVIRIEAMKKTEKPVTVPLGTNAMAWLPERGDKTLDDFVFDLGTCGGCNAVLKNMAKRAGINKRVSFHTGRHSFATLTLAATNDIATVSRLLGHTSVATTQIYAEVLMEDKIAAVNKLNGIF</sequence>
<dbReference type="AlphaFoldDB" id="A0A015UYX3"/>
<dbReference type="InterPro" id="IPR002104">
    <property type="entry name" value="Integrase_catalytic"/>
</dbReference>
<dbReference type="PANTHER" id="PTHR30349">
    <property type="entry name" value="PHAGE INTEGRASE-RELATED"/>
    <property type="match status" value="1"/>
</dbReference>
<keyword evidence="2" id="KW-0238">DNA-binding</keyword>
<dbReference type="GO" id="GO:0003677">
    <property type="term" value="F:DNA binding"/>
    <property type="evidence" value="ECO:0007669"/>
    <property type="project" value="UniProtKB-KW"/>
</dbReference>
<evidence type="ECO:0000256" key="3">
    <source>
        <dbReference type="ARBA" id="ARBA00023172"/>
    </source>
</evidence>
<organism evidence="5 8">
    <name type="scientific">Bacteroides fragilis str. 3998T(B)3</name>
    <dbReference type="NCBI Taxonomy" id="1339316"/>
    <lineage>
        <taxon>Bacteria</taxon>
        <taxon>Pseudomonadati</taxon>
        <taxon>Bacteroidota</taxon>
        <taxon>Bacteroidia</taxon>
        <taxon>Bacteroidales</taxon>
        <taxon>Bacteroidaceae</taxon>
        <taxon>Bacteroides</taxon>
    </lineage>
</organism>
<dbReference type="InterPro" id="IPR013762">
    <property type="entry name" value="Integrase-like_cat_sf"/>
</dbReference>
<dbReference type="PATRIC" id="fig|1339316.3.peg.32"/>
<dbReference type="EMBL" id="JGDB01000290">
    <property type="protein sequence ID" value="EXY88241.1"/>
    <property type="molecule type" value="Genomic_DNA"/>
</dbReference>
<dbReference type="InterPro" id="IPR010998">
    <property type="entry name" value="Integrase_recombinase_N"/>
</dbReference>
<evidence type="ECO:0000256" key="1">
    <source>
        <dbReference type="ARBA" id="ARBA00008857"/>
    </source>
</evidence>
<evidence type="ECO:0000256" key="2">
    <source>
        <dbReference type="ARBA" id="ARBA00023125"/>
    </source>
</evidence>
<dbReference type="SUPFAM" id="SSF56349">
    <property type="entry name" value="DNA breaking-rejoining enzymes"/>
    <property type="match status" value="1"/>
</dbReference>